<dbReference type="AlphaFoldDB" id="A0A2W5KQ52"/>
<evidence type="ECO:0000313" key="2">
    <source>
        <dbReference type="Proteomes" id="UP000249577"/>
    </source>
</evidence>
<dbReference type="SUPFAM" id="SSF55729">
    <property type="entry name" value="Acyl-CoA N-acyltransferases (Nat)"/>
    <property type="match status" value="1"/>
</dbReference>
<sequence>MKLHCCGILPKLAYGPRERRLPLRDCFGPCGRRRHRTKARRRDKVPRSGPFAAPARRRLRGALRLNLRRRATSEPSAERAFRARTIERVADADPALWNAAALAGGPYNPFVDHRFLDALERSGSVGPGTGWSSTHIVLEDADGGPAGFAPCYWKSHSQGEYVFDHGFADAYERAGGRYYPKLQVAAPFTPATGPRLLVPPGVDRPSAQTALAAAMRGLMRQGGASSVHVTFATEEERALLVGEGFLPREDQQFHWRNEAYGSYDDFLGDLASRKRKQLKRERRDALADGVSVRHVTGSDLREAHWDAFFAFYMDTGARKWGRPYLNRRFFSLIGEAMPETILLVLAERAGRPIAGALNFIGGDALYGRYWGAIEERPFLHFEVCYHQAIDAAIERGLARVEAGAQGEHKLARGYRPVVTRSAHLFADPALSRAVADYLRRERSYVSVVQDALDDASPFRRGDQPV</sequence>
<dbReference type="EMBL" id="QFPN01000002">
    <property type="protein sequence ID" value="PZQ18179.1"/>
    <property type="molecule type" value="Genomic_DNA"/>
</dbReference>
<gene>
    <name evidence="1" type="ORF">DI565_03500</name>
</gene>
<organism evidence="1 2">
    <name type="scientific">Ancylobacter novellus</name>
    <name type="common">Thiobacillus novellus</name>
    <dbReference type="NCBI Taxonomy" id="921"/>
    <lineage>
        <taxon>Bacteria</taxon>
        <taxon>Pseudomonadati</taxon>
        <taxon>Pseudomonadota</taxon>
        <taxon>Alphaproteobacteria</taxon>
        <taxon>Hyphomicrobiales</taxon>
        <taxon>Xanthobacteraceae</taxon>
        <taxon>Ancylobacter</taxon>
    </lineage>
</organism>
<evidence type="ECO:0000313" key="1">
    <source>
        <dbReference type="EMBL" id="PZQ18179.1"/>
    </source>
</evidence>
<protein>
    <submittedName>
        <fullName evidence="1">GNAT family N-acetyltransferase</fullName>
    </submittedName>
</protein>
<reference evidence="1 2" key="1">
    <citation type="submission" date="2017-08" db="EMBL/GenBank/DDBJ databases">
        <title>Infants hospitalized years apart are colonized by the same room-sourced microbial strains.</title>
        <authorList>
            <person name="Brooks B."/>
            <person name="Olm M.R."/>
            <person name="Firek B.A."/>
            <person name="Baker R."/>
            <person name="Thomas B.C."/>
            <person name="Morowitz M.J."/>
            <person name="Banfield J.F."/>
        </authorList>
    </citation>
    <scope>NUCLEOTIDE SEQUENCE [LARGE SCALE GENOMIC DNA]</scope>
    <source>
        <strain evidence="1">S2_005_003_R2_43</strain>
    </source>
</reference>
<dbReference type="InterPro" id="IPR016181">
    <property type="entry name" value="Acyl_CoA_acyltransferase"/>
</dbReference>
<comment type="caution">
    <text evidence="1">The sequence shown here is derived from an EMBL/GenBank/DDBJ whole genome shotgun (WGS) entry which is preliminary data.</text>
</comment>
<keyword evidence="1" id="KW-0808">Transferase</keyword>
<proteinExistence type="predicted"/>
<dbReference type="Gene3D" id="3.40.630.30">
    <property type="match status" value="1"/>
</dbReference>
<dbReference type="Proteomes" id="UP000249577">
    <property type="component" value="Unassembled WGS sequence"/>
</dbReference>
<dbReference type="Pfam" id="PF04339">
    <property type="entry name" value="FemAB_like"/>
    <property type="match status" value="1"/>
</dbReference>
<name>A0A2W5KQ52_ANCNO</name>
<dbReference type="PANTHER" id="PTHR47017:SF1">
    <property type="entry name" value="ACYL-COA"/>
    <property type="match status" value="1"/>
</dbReference>
<dbReference type="InterPro" id="IPR007434">
    <property type="entry name" value="FemAB-like"/>
</dbReference>
<dbReference type="GO" id="GO:0016740">
    <property type="term" value="F:transferase activity"/>
    <property type="evidence" value="ECO:0007669"/>
    <property type="project" value="UniProtKB-KW"/>
</dbReference>
<dbReference type="PANTHER" id="PTHR47017">
    <property type="entry name" value="ACYL-COA"/>
    <property type="match status" value="1"/>
</dbReference>
<accession>A0A2W5KQ52</accession>